<proteinExistence type="predicted"/>
<protein>
    <submittedName>
        <fullName evidence="3">Uncharacterized protein</fullName>
    </submittedName>
</protein>
<accession>A0A8H7DGM5</accession>
<keyword evidence="4" id="KW-1185">Reference proteome</keyword>
<dbReference type="Proteomes" id="UP000620124">
    <property type="component" value="Unassembled WGS sequence"/>
</dbReference>
<feature type="region of interest" description="Disordered" evidence="1">
    <location>
        <begin position="460"/>
        <end position="503"/>
    </location>
</feature>
<evidence type="ECO:0000256" key="1">
    <source>
        <dbReference type="SAM" id="MobiDB-lite"/>
    </source>
</evidence>
<keyword evidence="2" id="KW-0732">Signal</keyword>
<sequence>MRPQTIALVRLLALQDTLHCGEDWVSRCWTSTRTPDGSPTPKVPWVQPSGSAMYLNPATTLFAPSLPLSPHQARPLHRHSPLRSPYNSPPARPCGQFLQNDAHHEQMDDLVQDEELRQLLGSPALSTSAMTDEERDEANLALGIALSKRSHGEVASALATLSSSLVSSSSMPATSSSMPMSSSSALGCASLSATSTLASSRSTTLTLLQLKPVYPPGTTPAATQSTRHPRMTTQMSATWMREYRDNTAADAAAIRLMQYKTAVDLRQGRKLTLVFWGLSTARAIVLCIDLHASPQWPHWALVDSPQLLVRLGLESKIVEQYDERMKLWVEVEIDFRHKLTVDSRLFLRIPGALCPDFDAVYSSVTAQPTHIRNNLPRDRRSVRTKANVPELDKLIEISSSDEEGPKKKRKLLHKLSAVKESDEEVEVVGDTMVDDDQEFPASVPFPSPKQRPVLSISIPTTASSSVSTSSSSTPSLTSSVLSTPSSTFSTPSPVTSATSETSSIPAPVLDLSENFPTGFYVNEVVAGFRSMRSAALKTLPIAERFQHIFRRPYKKQTYSDALLHWDLASEAEHQQGLNAGRSPLGLWTNWARGIPLKGANARKRL</sequence>
<dbReference type="AlphaFoldDB" id="A0A8H7DGM5"/>
<dbReference type="EMBL" id="JACAZI010000001">
    <property type="protein sequence ID" value="KAF7372417.1"/>
    <property type="molecule type" value="Genomic_DNA"/>
</dbReference>
<feature type="signal peptide" evidence="2">
    <location>
        <begin position="1"/>
        <end position="20"/>
    </location>
</feature>
<reference evidence="3" key="1">
    <citation type="submission" date="2020-05" db="EMBL/GenBank/DDBJ databases">
        <title>Mycena genomes resolve the evolution of fungal bioluminescence.</title>
        <authorList>
            <person name="Tsai I.J."/>
        </authorList>
    </citation>
    <scope>NUCLEOTIDE SEQUENCE</scope>
    <source>
        <strain evidence="3">CCC161011</strain>
    </source>
</reference>
<gene>
    <name evidence="3" type="ORF">MVEN_00102900</name>
</gene>
<evidence type="ECO:0000313" key="4">
    <source>
        <dbReference type="Proteomes" id="UP000620124"/>
    </source>
</evidence>
<feature type="region of interest" description="Disordered" evidence="1">
    <location>
        <begin position="65"/>
        <end position="97"/>
    </location>
</feature>
<feature type="chain" id="PRO_5034932586" evidence="2">
    <location>
        <begin position="21"/>
        <end position="605"/>
    </location>
</feature>
<evidence type="ECO:0000256" key="2">
    <source>
        <dbReference type="SAM" id="SignalP"/>
    </source>
</evidence>
<name>A0A8H7DGM5_9AGAR</name>
<comment type="caution">
    <text evidence="3">The sequence shown here is derived from an EMBL/GenBank/DDBJ whole genome shotgun (WGS) entry which is preliminary data.</text>
</comment>
<dbReference type="OrthoDB" id="3053915at2759"/>
<organism evidence="3 4">
    <name type="scientific">Mycena venus</name>
    <dbReference type="NCBI Taxonomy" id="2733690"/>
    <lineage>
        <taxon>Eukaryota</taxon>
        <taxon>Fungi</taxon>
        <taxon>Dikarya</taxon>
        <taxon>Basidiomycota</taxon>
        <taxon>Agaricomycotina</taxon>
        <taxon>Agaricomycetes</taxon>
        <taxon>Agaricomycetidae</taxon>
        <taxon>Agaricales</taxon>
        <taxon>Marasmiineae</taxon>
        <taxon>Mycenaceae</taxon>
        <taxon>Mycena</taxon>
    </lineage>
</organism>
<evidence type="ECO:0000313" key="3">
    <source>
        <dbReference type="EMBL" id="KAF7372417.1"/>
    </source>
</evidence>